<dbReference type="EMBL" id="DXCV01000039">
    <property type="protein sequence ID" value="HIY88225.1"/>
    <property type="molecule type" value="Genomic_DNA"/>
</dbReference>
<dbReference type="AlphaFoldDB" id="A0A9D2CLA0"/>
<evidence type="ECO:0000313" key="2">
    <source>
        <dbReference type="Proteomes" id="UP000886851"/>
    </source>
</evidence>
<comment type="caution">
    <text evidence="1">The sequence shown here is derived from an EMBL/GenBank/DDBJ whole genome shotgun (WGS) entry which is preliminary data.</text>
</comment>
<protein>
    <submittedName>
        <fullName evidence="1">Uncharacterized protein</fullName>
    </submittedName>
</protein>
<accession>A0A9D2CLA0</accession>
<name>A0A9D2CLA0_9BACE</name>
<proteinExistence type="predicted"/>
<organism evidence="1 2">
    <name type="scientific">Candidatus Bacteroides pullicola</name>
    <dbReference type="NCBI Taxonomy" id="2838475"/>
    <lineage>
        <taxon>Bacteria</taxon>
        <taxon>Pseudomonadati</taxon>
        <taxon>Bacteroidota</taxon>
        <taxon>Bacteroidia</taxon>
        <taxon>Bacteroidales</taxon>
        <taxon>Bacteroidaceae</taxon>
        <taxon>Bacteroides</taxon>
    </lineage>
</organism>
<gene>
    <name evidence="1" type="ORF">H9824_05925</name>
</gene>
<dbReference type="Proteomes" id="UP000886851">
    <property type="component" value="Unassembled WGS sequence"/>
</dbReference>
<reference evidence="1" key="2">
    <citation type="submission" date="2021-04" db="EMBL/GenBank/DDBJ databases">
        <authorList>
            <person name="Gilroy R."/>
        </authorList>
    </citation>
    <scope>NUCLEOTIDE SEQUENCE</scope>
    <source>
        <strain evidence="1">Gambia2-208</strain>
    </source>
</reference>
<evidence type="ECO:0000313" key="1">
    <source>
        <dbReference type="EMBL" id="HIY88225.1"/>
    </source>
</evidence>
<reference evidence="1" key="1">
    <citation type="journal article" date="2021" name="PeerJ">
        <title>Extensive microbial diversity within the chicken gut microbiome revealed by metagenomics and culture.</title>
        <authorList>
            <person name="Gilroy R."/>
            <person name="Ravi A."/>
            <person name="Getino M."/>
            <person name="Pursley I."/>
            <person name="Horton D.L."/>
            <person name="Alikhan N.F."/>
            <person name="Baker D."/>
            <person name="Gharbi K."/>
            <person name="Hall N."/>
            <person name="Watson M."/>
            <person name="Adriaenssens E.M."/>
            <person name="Foster-Nyarko E."/>
            <person name="Jarju S."/>
            <person name="Secka A."/>
            <person name="Antonio M."/>
            <person name="Oren A."/>
            <person name="Chaudhuri R.R."/>
            <person name="La Ragione R."/>
            <person name="Hildebrand F."/>
            <person name="Pallen M.J."/>
        </authorList>
    </citation>
    <scope>NUCLEOTIDE SEQUENCE</scope>
    <source>
        <strain evidence="1">Gambia2-208</strain>
    </source>
</reference>
<sequence length="124" mass="14180">MAKTSGNIRGGGVRQRVMTEEQYLASMGYGRAGFGDVALAKGNYRNGAGRAILERQNQKDMEYFNTRARLREDYNRLVSSGQIRQPTRIEQLMQTAQGNSDNEAVRAARRALEKRGIDWRKRRR</sequence>